<dbReference type="InterPro" id="IPR001356">
    <property type="entry name" value="HD"/>
</dbReference>
<dbReference type="InterPro" id="IPR017970">
    <property type="entry name" value="Homeobox_CS"/>
</dbReference>
<feature type="domain" description="Homeobox" evidence="12">
    <location>
        <begin position="18"/>
        <end position="78"/>
    </location>
</feature>
<dbReference type="PROSITE" id="PS00027">
    <property type="entry name" value="HOMEOBOX_1"/>
    <property type="match status" value="1"/>
</dbReference>
<evidence type="ECO:0000259" key="12">
    <source>
        <dbReference type="PROSITE" id="PS50071"/>
    </source>
</evidence>
<dbReference type="PROSITE" id="PS50071">
    <property type="entry name" value="HOMEOBOX_2"/>
    <property type="match status" value="1"/>
</dbReference>
<evidence type="ECO:0000256" key="3">
    <source>
        <dbReference type="ARBA" id="ARBA00023015"/>
    </source>
</evidence>
<protein>
    <recommendedName>
        <fullName evidence="12">Homeobox domain-containing protein</fullName>
    </recommendedName>
</protein>
<comment type="caution">
    <text evidence="13">The sequence shown here is derived from an EMBL/GenBank/DDBJ whole genome shotgun (WGS) entry which is preliminary data.</text>
</comment>
<dbReference type="AlphaFoldDB" id="A0AAD8ILX5"/>
<name>A0AAD8ILX5_9APIA</name>
<evidence type="ECO:0000313" key="14">
    <source>
        <dbReference type="Proteomes" id="UP001237642"/>
    </source>
</evidence>
<evidence type="ECO:0000256" key="7">
    <source>
        <dbReference type="ARBA" id="ARBA00023163"/>
    </source>
</evidence>
<dbReference type="FunFam" id="1.10.10.60:FF:000229">
    <property type="entry name" value="Homeobox-leucine zipper protein HDG1"/>
    <property type="match status" value="1"/>
</dbReference>
<evidence type="ECO:0000256" key="2">
    <source>
        <dbReference type="ARBA" id="ARBA00006789"/>
    </source>
</evidence>
<dbReference type="Pfam" id="PF00046">
    <property type="entry name" value="Homeodomain"/>
    <property type="match status" value="1"/>
</dbReference>
<keyword evidence="3" id="KW-0805">Transcription regulation</keyword>
<evidence type="ECO:0000256" key="8">
    <source>
        <dbReference type="ARBA" id="ARBA00023242"/>
    </source>
</evidence>
<dbReference type="InterPro" id="IPR009057">
    <property type="entry name" value="Homeodomain-like_sf"/>
</dbReference>
<keyword evidence="7" id="KW-0804">Transcription</keyword>
<dbReference type="PANTHER" id="PTHR45654">
    <property type="entry name" value="HOMEOBOX-LEUCINE ZIPPER PROTEIN MERISTEM L1"/>
    <property type="match status" value="1"/>
</dbReference>
<dbReference type="SMART" id="SM00389">
    <property type="entry name" value="HOX"/>
    <property type="match status" value="1"/>
</dbReference>
<feature type="DNA-binding region" description="Homeobox" evidence="9">
    <location>
        <begin position="20"/>
        <end position="79"/>
    </location>
</feature>
<evidence type="ECO:0000256" key="4">
    <source>
        <dbReference type="ARBA" id="ARBA00023054"/>
    </source>
</evidence>
<dbReference type="Proteomes" id="UP001237642">
    <property type="component" value="Unassembled WGS sequence"/>
</dbReference>
<reference evidence="13" key="1">
    <citation type="submission" date="2023-02" db="EMBL/GenBank/DDBJ databases">
        <title>Genome of toxic invasive species Heracleum sosnowskyi carries increased number of genes despite the absence of recent whole-genome duplications.</title>
        <authorList>
            <person name="Schelkunov M."/>
            <person name="Shtratnikova V."/>
            <person name="Makarenko M."/>
            <person name="Klepikova A."/>
            <person name="Omelchenko D."/>
            <person name="Novikova G."/>
            <person name="Obukhova E."/>
            <person name="Bogdanov V."/>
            <person name="Penin A."/>
            <person name="Logacheva M."/>
        </authorList>
    </citation>
    <scope>NUCLEOTIDE SEQUENCE</scope>
    <source>
        <strain evidence="13">Hsosn_3</strain>
        <tissue evidence="13">Leaf</tissue>
    </source>
</reference>
<evidence type="ECO:0000313" key="13">
    <source>
        <dbReference type="EMBL" id="KAK1388130.1"/>
    </source>
</evidence>
<evidence type="ECO:0000256" key="5">
    <source>
        <dbReference type="ARBA" id="ARBA00023125"/>
    </source>
</evidence>
<sequence>MDGGIDGVGGSGDTSHSSGRTKHSHRNTAEQNQRLERMFNECTHPDEDQKTQLSRELGLSTRQIQFWFQNKRTQLKAQQAKVDTFALRAENDRIRLENNAMKEALEHKLCRSCKGPPTCINKHKLLVENALLKEELYRISSEIVNSKGMPTGNRKSSIRRATNQSEGFPIEFGKEQRITISDSYDPSSLQDTSNAKMQVGPRVVVFVLPVASDHDKPFKWHLNYELRMKKMEDEAGNSVGINKTKMDD</sequence>
<dbReference type="InterPro" id="IPR042160">
    <property type="entry name" value="HD-Zip_IV"/>
</dbReference>
<evidence type="ECO:0000256" key="1">
    <source>
        <dbReference type="ARBA" id="ARBA00004123"/>
    </source>
</evidence>
<keyword evidence="14" id="KW-1185">Reference proteome</keyword>
<organism evidence="13 14">
    <name type="scientific">Heracleum sosnowskyi</name>
    <dbReference type="NCBI Taxonomy" id="360622"/>
    <lineage>
        <taxon>Eukaryota</taxon>
        <taxon>Viridiplantae</taxon>
        <taxon>Streptophyta</taxon>
        <taxon>Embryophyta</taxon>
        <taxon>Tracheophyta</taxon>
        <taxon>Spermatophyta</taxon>
        <taxon>Magnoliopsida</taxon>
        <taxon>eudicotyledons</taxon>
        <taxon>Gunneridae</taxon>
        <taxon>Pentapetalae</taxon>
        <taxon>asterids</taxon>
        <taxon>campanulids</taxon>
        <taxon>Apiales</taxon>
        <taxon>Apiaceae</taxon>
        <taxon>Apioideae</taxon>
        <taxon>apioid superclade</taxon>
        <taxon>Tordylieae</taxon>
        <taxon>Tordyliinae</taxon>
        <taxon>Heracleum</taxon>
    </lineage>
</organism>
<gene>
    <name evidence="13" type="ORF">POM88_016308</name>
</gene>
<feature type="compositionally biased region" description="Gly residues" evidence="11">
    <location>
        <begin position="1"/>
        <end position="12"/>
    </location>
</feature>
<keyword evidence="8 9" id="KW-0539">Nucleus</keyword>
<feature type="region of interest" description="Disordered" evidence="11">
    <location>
        <begin position="1"/>
        <end position="31"/>
    </location>
</feature>
<comment type="subcellular location">
    <subcellularLocation>
        <location evidence="1 9 10">Nucleus</location>
    </subcellularLocation>
</comment>
<dbReference type="GO" id="GO:0000981">
    <property type="term" value="F:DNA-binding transcription factor activity, RNA polymerase II-specific"/>
    <property type="evidence" value="ECO:0007669"/>
    <property type="project" value="InterPro"/>
</dbReference>
<keyword evidence="5 9" id="KW-0238">DNA-binding</keyword>
<dbReference type="EMBL" id="JAUIZM010000004">
    <property type="protein sequence ID" value="KAK1388130.1"/>
    <property type="molecule type" value="Genomic_DNA"/>
</dbReference>
<reference evidence="13" key="2">
    <citation type="submission" date="2023-05" db="EMBL/GenBank/DDBJ databases">
        <authorList>
            <person name="Schelkunov M.I."/>
        </authorList>
    </citation>
    <scope>NUCLEOTIDE SEQUENCE</scope>
    <source>
        <strain evidence="13">Hsosn_3</strain>
        <tissue evidence="13">Leaf</tissue>
    </source>
</reference>
<dbReference type="SUPFAM" id="SSF46689">
    <property type="entry name" value="Homeodomain-like"/>
    <property type="match status" value="1"/>
</dbReference>
<evidence type="ECO:0000256" key="9">
    <source>
        <dbReference type="PROSITE-ProRule" id="PRU00108"/>
    </source>
</evidence>
<dbReference type="PANTHER" id="PTHR45654:SF1">
    <property type="entry name" value="HOMEOBOX-LEUCINE ZIPPER PROTEIN HDG11"/>
    <property type="match status" value="1"/>
</dbReference>
<dbReference type="Gene3D" id="1.10.10.60">
    <property type="entry name" value="Homeodomain-like"/>
    <property type="match status" value="1"/>
</dbReference>
<comment type="similarity">
    <text evidence="2">Belongs to the HD-ZIP homeobox family. Class IV subfamily.</text>
</comment>
<dbReference type="CDD" id="cd00086">
    <property type="entry name" value="homeodomain"/>
    <property type="match status" value="1"/>
</dbReference>
<proteinExistence type="inferred from homology"/>
<dbReference type="GO" id="GO:0005634">
    <property type="term" value="C:nucleus"/>
    <property type="evidence" value="ECO:0007669"/>
    <property type="project" value="UniProtKB-SubCell"/>
</dbReference>
<keyword evidence="4" id="KW-0175">Coiled coil</keyword>
<evidence type="ECO:0000256" key="6">
    <source>
        <dbReference type="ARBA" id="ARBA00023155"/>
    </source>
</evidence>
<evidence type="ECO:0000256" key="10">
    <source>
        <dbReference type="RuleBase" id="RU000682"/>
    </source>
</evidence>
<accession>A0AAD8ILX5</accession>
<keyword evidence="6 9" id="KW-0371">Homeobox</keyword>
<dbReference type="GO" id="GO:0003677">
    <property type="term" value="F:DNA binding"/>
    <property type="evidence" value="ECO:0007669"/>
    <property type="project" value="UniProtKB-UniRule"/>
</dbReference>
<evidence type="ECO:0000256" key="11">
    <source>
        <dbReference type="SAM" id="MobiDB-lite"/>
    </source>
</evidence>